<gene>
    <name evidence="1" type="ORF">SOCE26_001790</name>
</gene>
<sequence>MTPDDSGAVSRNISAECPRPHLAELDQEHGLFIVCEGDQTVTPGKVLRLDPETLETRSEAVQRTSGDMRLNPHLHVVSVSTSDRRSGTRRNP</sequence>
<proteinExistence type="predicted"/>
<name>A0A2L0EHP5_SORCE</name>
<dbReference type="AlphaFoldDB" id="A0A2L0EHP5"/>
<organism evidence="1 2">
    <name type="scientific">Sorangium cellulosum</name>
    <name type="common">Polyangium cellulosum</name>
    <dbReference type="NCBI Taxonomy" id="56"/>
    <lineage>
        <taxon>Bacteria</taxon>
        <taxon>Pseudomonadati</taxon>
        <taxon>Myxococcota</taxon>
        <taxon>Polyangia</taxon>
        <taxon>Polyangiales</taxon>
        <taxon>Polyangiaceae</taxon>
        <taxon>Sorangium</taxon>
    </lineage>
</organism>
<dbReference type="EMBL" id="CP012673">
    <property type="protein sequence ID" value="AUX38801.1"/>
    <property type="molecule type" value="Genomic_DNA"/>
</dbReference>
<accession>A0A2L0EHP5</accession>
<dbReference type="Proteomes" id="UP000238348">
    <property type="component" value="Chromosome"/>
</dbReference>
<evidence type="ECO:0000313" key="2">
    <source>
        <dbReference type="Proteomes" id="UP000238348"/>
    </source>
</evidence>
<evidence type="ECO:0000313" key="1">
    <source>
        <dbReference type="EMBL" id="AUX38801.1"/>
    </source>
</evidence>
<protein>
    <submittedName>
        <fullName evidence="1">Uncharacterized protein</fullName>
    </submittedName>
</protein>
<reference evidence="1 2" key="1">
    <citation type="submission" date="2015-09" db="EMBL/GenBank/DDBJ databases">
        <title>Sorangium comparison.</title>
        <authorList>
            <person name="Zaburannyi N."/>
            <person name="Bunk B."/>
            <person name="Overmann J."/>
            <person name="Mueller R."/>
        </authorList>
    </citation>
    <scope>NUCLEOTIDE SEQUENCE [LARGE SCALE GENOMIC DNA]</scope>
    <source>
        <strain evidence="1 2">So ce26</strain>
    </source>
</reference>